<organism evidence="1 2">
    <name type="scientific">Flavobacterium aquaticum</name>
    <dbReference type="NCBI Taxonomy" id="1236486"/>
    <lineage>
        <taxon>Bacteria</taxon>
        <taxon>Pseudomonadati</taxon>
        <taxon>Bacteroidota</taxon>
        <taxon>Flavobacteriia</taxon>
        <taxon>Flavobacteriales</taxon>
        <taxon>Flavobacteriaceae</taxon>
        <taxon>Flavobacterium</taxon>
    </lineage>
</organism>
<dbReference type="InterPro" id="IPR012657">
    <property type="entry name" value="23S_rRNA-intervening_sequence"/>
</dbReference>
<dbReference type="AlphaFoldDB" id="A0A327YQV4"/>
<dbReference type="SUPFAM" id="SSF158446">
    <property type="entry name" value="IVS-encoded protein-like"/>
    <property type="match status" value="1"/>
</dbReference>
<gene>
    <name evidence="1" type="ORF">B0I03_104232</name>
</gene>
<name>A0A327YQV4_9FLAO</name>
<comment type="caution">
    <text evidence="1">The sequence shown here is derived from an EMBL/GenBank/DDBJ whole genome shotgun (WGS) entry which is preliminary data.</text>
</comment>
<dbReference type="CDD" id="cd16377">
    <property type="entry name" value="23S_rRNA_IVP_like"/>
    <property type="match status" value="1"/>
</dbReference>
<dbReference type="OrthoDB" id="9811959at2"/>
<evidence type="ECO:0000313" key="1">
    <source>
        <dbReference type="EMBL" id="RAK22706.1"/>
    </source>
</evidence>
<protein>
    <submittedName>
        <fullName evidence="1">Four helix bundle protein</fullName>
    </submittedName>
</protein>
<dbReference type="Pfam" id="PF05635">
    <property type="entry name" value="23S_rRNA_IVP"/>
    <property type="match status" value="1"/>
</dbReference>
<dbReference type="PANTHER" id="PTHR38471:SF2">
    <property type="entry name" value="FOUR HELIX BUNDLE PROTEIN"/>
    <property type="match status" value="1"/>
</dbReference>
<evidence type="ECO:0000313" key="2">
    <source>
        <dbReference type="Proteomes" id="UP000249620"/>
    </source>
</evidence>
<accession>A0A327YQV4</accession>
<sequence length="115" mass="13273">MNHKDLDVWKKSMDLVEAIYALSKFFPDDEKFGLTNQIRRASVSVPSNISEGAASKSDKEFIQFLYIALGSLSELETQYLIAVRLKYIIENKEIENKINEVKKMIVGLRNYLLKK</sequence>
<dbReference type="InterPro" id="IPR036583">
    <property type="entry name" value="23S_rRNA_IVS_sf"/>
</dbReference>
<dbReference type="EMBL" id="QLMI01000004">
    <property type="protein sequence ID" value="RAK22706.1"/>
    <property type="molecule type" value="Genomic_DNA"/>
</dbReference>
<dbReference type="NCBIfam" id="TIGR02436">
    <property type="entry name" value="four helix bundle protein"/>
    <property type="match status" value="1"/>
</dbReference>
<proteinExistence type="predicted"/>
<dbReference type="RefSeq" id="WP_111566920.1">
    <property type="nucleotide sequence ID" value="NZ_QLMI01000004.1"/>
</dbReference>
<keyword evidence="2" id="KW-1185">Reference proteome</keyword>
<dbReference type="Proteomes" id="UP000249620">
    <property type="component" value="Unassembled WGS sequence"/>
</dbReference>
<dbReference type="PANTHER" id="PTHR38471">
    <property type="entry name" value="FOUR HELIX BUNDLE PROTEIN"/>
    <property type="match status" value="1"/>
</dbReference>
<dbReference type="Gene3D" id="1.20.1440.60">
    <property type="entry name" value="23S rRNA-intervening sequence"/>
    <property type="match status" value="1"/>
</dbReference>
<reference evidence="1 2" key="1">
    <citation type="submission" date="2018-06" db="EMBL/GenBank/DDBJ databases">
        <title>Genomic Encyclopedia of Type Strains, Phase III (KMG-III): the genomes of soil and plant-associated and newly described type strains.</title>
        <authorList>
            <person name="Whitman W."/>
        </authorList>
    </citation>
    <scope>NUCLEOTIDE SEQUENCE [LARGE SCALE GENOMIC DNA]</scope>
    <source>
        <strain evidence="1 2">CGMCC 1.12398</strain>
    </source>
</reference>